<evidence type="ECO:0000256" key="1">
    <source>
        <dbReference type="SAM" id="MobiDB-lite"/>
    </source>
</evidence>
<keyword evidence="3" id="KW-1185">Reference proteome</keyword>
<reference evidence="2" key="1">
    <citation type="submission" date="2021-03" db="EMBL/GenBank/DDBJ databases">
        <title>Draft genome sequence of rust myrtle Austropuccinia psidii MF-1, a brazilian biotype.</title>
        <authorList>
            <person name="Quecine M.C."/>
            <person name="Pachon D.M.R."/>
            <person name="Bonatelli M.L."/>
            <person name="Correr F.H."/>
            <person name="Franceschini L.M."/>
            <person name="Leite T.F."/>
            <person name="Margarido G.R.A."/>
            <person name="Almeida C.A."/>
            <person name="Ferrarezi J.A."/>
            <person name="Labate C.A."/>
        </authorList>
    </citation>
    <scope>NUCLEOTIDE SEQUENCE</scope>
    <source>
        <strain evidence="2">MF-1</strain>
    </source>
</reference>
<proteinExistence type="predicted"/>
<evidence type="ECO:0000313" key="3">
    <source>
        <dbReference type="Proteomes" id="UP000765509"/>
    </source>
</evidence>
<dbReference type="AlphaFoldDB" id="A0A9Q3BB21"/>
<sequence length="189" mass="21669">MDLDQDIQVINTKDKNFSPEERHKWRLKELPPVPKGSRSRDIPVSVQDLVHGGKKARMETSSKPLDGDNELIYSIEGALRPIRDRGPSERLDSNFCQRESQTDKIPFGKPKNIIRGSEKVVGPKEGKKPCGSSSSLLKKQQKREREPQRTTRRESKRQRERPSPSGTSLTIRIKELQRKKKQPMTMCSI</sequence>
<accession>A0A9Q3BB21</accession>
<dbReference type="EMBL" id="AVOT02000255">
    <property type="protein sequence ID" value="MBW0461990.1"/>
    <property type="molecule type" value="Genomic_DNA"/>
</dbReference>
<feature type="compositionally biased region" description="Basic and acidic residues" evidence="1">
    <location>
        <begin position="116"/>
        <end position="128"/>
    </location>
</feature>
<evidence type="ECO:0000313" key="2">
    <source>
        <dbReference type="EMBL" id="MBW0461990.1"/>
    </source>
</evidence>
<dbReference type="Proteomes" id="UP000765509">
    <property type="component" value="Unassembled WGS sequence"/>
</dbReference>
<gene>
    <name evidence="2" type="ORF">O181_001705</name>
</gene>
<comment type="caution">
    <text evidence="2">The sequence shown here is derived from an EMBL/GenBank/DDBJ whole genome shotgun (WGS) entry which is preliminary data.</text>
</comment>
<feature type="compositionally biased region" description="Basic and acidic residues" evidence="1">
    <location>
        <begin position="81"/>
        <end position="92"/>
    </location>
</feature>
<organism evidence="2 3">
    <name type="scientific">Austropuccinia psidii MF-1</name>
    <dbReference type="NCBI Taxonomy" id="1389203"/>
    <lineage>
        <taxon>Eukaryota</taxon>
        <taxon>Fungi</taxon>
        <taxon>Dikarya</taxon>
        <taxon>Basidiomycota</taxon>
        <taxon>Pucciniomycotina</taxon>
        <taxon>Pucciniomycetes</taxon>
        <taxon>Pucciniales</taxon>
        <taxon>Sphaerophragmiaceae</taxon>
        <taxon>Austropuccinia</taxon>
    </lineage>
</organism>
<protein>
    <submittedName>
        <fullName evidence="2">Uncharacterized protein</fullName>
    </submittedName>
</protein>
<feature type="compositionally biased region" description="Basic and acidic residues" evidence="1">
    <location>
        <begin position="143"/>
        <end position="153"/>
    </location>
</feature>
<feature type="region of interest" description="Disordered" evidence="1">
    <location>
        <begin position="78"/>
        <end position="189"/>
    </location>
</feature>
<name>A0A9Q3BB21_9BASI</name>